<reference evidence="1" key="2">
    <citation type="journal article" date="2015" name="Data Brief">
        <title>Shoot transcriptome of the giant reed, Arundo donax.</title>
        <authorList>
            <person name="Barrero R.A."/>
            <person name="Guerrero F.D."/>
            <person name="Moolhuijzen P."/>
            <person name="Goolsby J.A."/>
            <person name="Tidwell J."/>
            <person name="Bellgard S.E."/>
            <person name="Bellgard M.I."/>
        </authorList>
    </citation>
    <scope>NUCLEOTIDE SEQUENCE</scope>
    <source>
        <tissue evidence="1">Shoot tissue taken approximately 20 cm above the soil surface</tissue>
    </source>
</reference>
<reference evidence="1" key="1">
    <citation type="submission" date="2014-09" db="EMBL/GenBank/DDBJ databases">
        <authorList>
            <person name="Magalhaes I.L.F."/>
            <person name="Oliveira U."/>
            <person name="Santos F.R."/>
            <person name="Vidigal T.H.D.A."/>
            <person name="Brescovit A.D."/>
            <person name="Santos A.J."/>
        </authorList>
    </citation>
    <scope>NUCLEOTIDE SEQUENCE</scope>
    <source>
        <tissue evidence="1">Shoot tissue taken approximately 20 cm above the soil surface</tissue>
    </source>
</reference>
<name>A0A0A9GZP1_ARUDO</name>
<dbReference type="EMBL" id="GBRH01169850">
    <property type="protein sequence ID" value="JAE28046.1"/>
    <property type="molecule type" value="Transcribed_RNA"/>
</dbReference>
<organism evidence="1">
    <name type="scientific">Arundo donax</name>
    <name type="common">Giant reed</name>
    <name type="synonym">Donax arundinaceus</name>
    <dbReference type="NCBI Taxonomy" id="35708"/>
    <lineage>
        <taxon>Eukaryota</taxon>
        <taxon>Viridiplantae</taxon>
        <taxon>Streptophyta</taxon>
        <taxon>Embryophyta</taxon>
        <taxon>Tracheophyta</taxon>
        <taxon>Spermatophyta</taxon>
        <taxon>Magnoliopsida</taxon>
        <taxon>Liliopsida</taxon>
        <taxon>Poales</taxon>
        <taxon>Poaceae</taxon>
        <taxon>PACMAD clade</taxon>
        <taxon>Arundinoideae</taxon>
        <taxon>Arundineae</taxon>
        <taxon>Arundo</taxon>
    </lineage>
</organism>
<evidence type="ECO:0000313" key="1">
    <source>
        <dbReference type="EMBL" id="JAE28046.1"/>
    </source>
</evidence>
<sequence length="41" mass="4884">MSPHTLQVWTWVLLWLWYAYLPLTSYNIGVHARLLNSPLKT</sequence>
<accession>A0A0A9GZP1</accession>
<protein>
    <submittedName>
        <fullName evidence="1">Uncharacterized protein</fullName>
    </submittedName>
</protein>
<proteinExistence type="predicted"/>
<dbReference type="AlphaFoldDB" id="A0A0A9GZP1"/>